<reference evidence="6" key="1">
    <citation type="submission" date="2018-02" db="EMBL/GenBank/DDBJ databases">
        <authorList>
            <person name="Hausmann B."/>
        </authorList>
    </citation>
    <scope>NUCLEOTIDE SEQUENCE [LARGE SCALE GENOMIC DNA]</scope>
    <source>
        <strain evidence="6">Peat soil MAG SbF1</strain>
    </source>
</reference>
<dbReference type="AlphaFoldDB" id="A0A2U3K2N4"/>
<comment type="function">
    <text evidence="3">The glycine cleavage system catalyzes the degradation of glycine. The H protein shuttles the methylamine group of glycine from the P protein to the T protein.</text>
</comment>
<gene>
    <name evidence="3" type="primary">gcvH</name>
    <name evidence="5" type="ORF">SBF1_1260006</name>
</gene>
<dbReference type="GO" id="GO:0005737">
    <property type="term" value="C:cytoplasm"/>
    <property type="evidence" value="ECO:0007669"/>
    <property type="project" value="TreeGrafter"/>
</dbReference>
<evidence type="ECO:0000259" key="4">
    <source>
        <dbReference type="PROSITE" id="PS50968"/>
    </source>
</evidence>
<dbReference type="InterPro" id="IPR033753">
    <property type="entry name" value="GCV_H/Fam206"/>
</dbReference>
<comment type="cofactor">
    <cofactor evidence="3">
        <name>(R)-lipoate</name>
        <dbReference type="ChEBI" id="CHEBI:83088"/>
    </cofactor>
    <text evidence="3">Binds 1 lipoyl cofactor covalently.</text>
</comment>
<dbReference type="GO" id="GO:0019464">
    <property type="term" value="P:glycine decarboxylation via glycine cleavage system"/>
    <property type="evidence" value="ECO:0007669"/>
    <property type="project" value="UniProtKB-UniRule"/>
</dbReference>
<dbReference type="InterPro" id="IPR011053">
    <property type="entry name" value="Single_hybrid_motif"/>
</dbReference>
<evidence type="ECO:0000256" key="2">
    <source>
        <dbReference type="ARBA" id="ARBA00022823"/>
    </source>
</evidence>
<dbReference type="SUPFAM" id="SSF51230">
    <property type="entry name" value="Single hybrid motif"/>
    <property type="match status" value="1"/>
</dbReference>
<evidence type="ECO:0000313" key="5">
    <source>
        <dbReference type="EMBL" id="SPF33837.1"/>
    </source>
</evidence>
<organism evidence="5 6">
    <name type="scientific">Candidatus Desulfosporosinus infrequens</name>
    <dbReference type="NCBI Taxonomy" id="2043169"/>
    <lineage>
        <taxon>Bacteria</taxon>
        <taxon>Bacillati</taxon>
        <taxon>Bacillota</taxon>
        <taxon>Clostridia</taxon>
        <taxon>Eubacteriales</taxon>
        <taxon>Desulfitobacteriaceae</taxon>
        <taxon>Desulfosporosinus</taxon>
    </lineage>
</organism>
<protein>
    <recommendedName>
        <fullName evidence="3">Glycine cleavage system H protein</fullName>
    </recommendedName>
</protein>
<dbReference type="InterPro" id="IPR000089">
    <property type="entry name" value="Biotin_lipoyl"/>
</dbReference>
<dbReference type="PANTHER" id="PTHR11715:SF3">
    <property type="entry name" value="GLYCINE CLEAVAGE SYSTEM H PROTEIN-RELATED"/>
    <property type="match status" value="1"/>
</dbReference>
<evidence type="ECO:0000256" key="3">
    <source>
        <dbReference type="HAMAP-Rule" id="MF_00272"/>
    </source>
</evidence>
<dbReference type="InterPro" id="IPR003016">
    <property type="entry name" value="2-oxoA_DH_lipoyl-BS"/>
</dbReference>
<dbReference type="Pfam" id="PF08859">
    <property type="entry name" value="DGC"/>
    <property type="match status" value="1"/>
</dbReference>
<dbReference type="CDD" id="cd06848">
    <property type="entry name" value="GCS_H"/>
    <property type="match status" value="1"/>
</dbReference>
<dbReference type="Pfam" id="PF01597">
    <property type="entry name" value="GCV_H"/>
    <property type="match status" value="1"/>
</dbReference>
<dbReference type="Gene3D" id="2.40.50.100">
    <property type="match status" value="1"/>
</dbReference>
<dbReference type="Proteomes" id="UP000238916">
    <property type="component" value="Unassembled WGS sequence"/>
</dbReference>
<evidence type="ECO:0000313" key="6">
    <source>
        <dbReference type="Proteomes" id="UP000238916"/>
    </source>
</evidence>
<feature type="domain" description="Lipoyl-binding" evidence="4">
    <location>
        <begin position="172"/>
        <end position="254"/>
    </location>
</feature>
<dbReference type="PROSITE" id="PS00189">
    <property type="entry name" value="LIPOYL"/>
    <property type="match status" value="1"/>
</dbReference>
<dbReference type="PANTHER" id="PTHR11715">
    <property type="entry name" value="GLYCINE CLEAVAGE SYSTEM H PROTEIN"/>
    <property type="match status" value="1"/>
</dbReference>
<evidence type="ECO:0000256" key="1">
    <source>
        <dbReference type="ARBA" id="ARBA00009249"/>
    </source>
</evidence>
<sequence>MSKSFAVLPCNGLDKSAGCIAREIALNLIEKSDSEMICPVLYRVADARYTKIAQEKPLLVIDGCQTRCASKLASEKGLKVTAKITVTEEAKNRGFDLGDSLRLGENEVKLAEMVADELLLEKEAEKASVSETVYPETYNYEVYKKDKFIFRVPKEGFLFNENDSWVYISGNKARVGVTDYVQQSLSDIMFFTPPVVGQEVEQFGELGTVESGKAVFEVVSPVSGRITAVNEELSVAPELINQNPYEKGWIAEVELSDLESDKEFLLEFDGYFAILKRKVDDFHV</sequence>
<name>A0A2U3K2N4_9FIRM</name>
<accession>A0A2U3K2N4</accession>
<comment type="subunit">
    <text evidence="3">The glycine cleavage system is composed of four proteins: P, T, L and H.</text>
</comment>
<dbReference type="EMBL" id="OMOF01000031">
    <property type="protein sequence ID" value="SPF33837.1"/>
    <property type="molecule type" value="Genomic_DNA"/>
</dbReference>
<dbReference type="OrthoDB" id="9796712at2"/>
<proteinExistence type="inferred from homology"/>
<comment type="similarity">
    <text evidence="1 3">Belongs to the GcvH family.</text>
</comment>
<keyword evidence="2 3" id="KW-0450">Lipoyl</keyword>
<dbReference type="GO" id="GO:0009249">
    <property type="term" value="P:protein lipoylation"/>
    <property type="evidence" value="ECO:0007669"/>
    <property type="project" value="TreeGrafter"/>
</dbReference>
<dbReference type="InterPro" id="IPR014958">
    <property type="entry name" value="DGC"/>
</dbReference>
<dbReference type="HAMAP" id="MF_00272">
    <property type="entry name" value="GcvH"/>
    <property type="match status" value="1"/>
</dbReference>
<feature type="modified residue" description="N6-lipoyllysine" evidence="3">
    <location>
        <position position="213"/>
    </location>
</feature>
<dbReference type="InterPro" id="IPR002930">
    <property type="entry name" value="GCV_H"/>
</dbReference>
<dbReference type="GO" id="GO:0005960">
    <property type="term" value="C:glycine cleavage complex"/>
    <property type="evidence" value="ECO:0007669"/>
    <property type="project" value="InterPro"/>
</dbReference>
<dbReference type="PROSITE" id="PS50968">
    <property type="entry name" value="BIOTINYL_LIPOYL"/>
    <property type="match status" value="1"/>
</dbReference>